<dbReference type="RefSeq" id="WP_345606802.1">
    <property type="nucleotide sequence ID" value="NZ_BAABJO010000014.1"/>
</dbReference>
<dbReference type="InterPro" id="IPR035965">
    <property type="entry name" value="PAS-like_dom_sf"/>
</dbReference>
<proteinExistence type="predicted"/>
<keyword evidence="3" id="KW-1185">Reference proteome</keyword>
<evidence type="ECO:0000313" key="3">
    <source>
        <dbReference type="Proteomes" id="UP001500804"/>
    </source>
</evidence>
<name>A0ABP9NNE1_9PSEU</name>
<evidence type="ECO:0000259" key="1">
    <source>
        <dbReference type="Pfam" id="PF08670"/>
    </source>
</evidence>
<comment type="caution">
    <text evidence="2">The sequence shown here is derived from an EMBL/GenBank/DDBJ whole genome shotgun (WGS) entry which is preliminary data.</text>
</comment>
<feature type="domain" description="MEKHLA" evidence="1">
    <location>
        <begin position="12"/>
        <end position="152"/>
    </location>
</feature>
<organism evidence="2 3">
    <name type="scientific">Pseudonocardia adelaidensis</name>
    <dbReference type="NCBI Taxonomy" id="648754"/>
    <lineage>
        <taxon>Bacteria</taxon>
        <taxon>Bacillati</taxon>
        <taxon>Actinomycetota</taxon>
        <taxon>Actinomycetes</taxon>
        <taxon>Pseudonocardiales</taxon>
        <taxon>Pseudonocardiaceae</taxon>
        <taxon>Pseudonocardia</taxon>
    </lineage>
</organism>
<dbReference type="EMBL" id="BAABJO010000014">
    <property type="protein sequence ID" value="GAA5125892.1"/>
    <property type="molecule type" value="Genomic_DNA"/>
</dbReference>
<dbReference type="Proteomes" id="UP001500804">
    <property type="component" value="Unassembled WGS sequence"/>
</dbReference>
<sequence length="154" mass="17731">MILVRSPHDLRFLEMLSGSYLRLLGTPLPTAGLSGHAASRWLYEDAPFCLLAHDTSPDPLFCYANRAAQRRFEYSWDEFVGMPSRLSAEAPNRDERHTFMQRVRRYGFSEDYSGVRVTKSGRRFRIEQAVVWNVLDRDTNIHGQAAMFGGWTDL</sequence>
<dbReference type="Pfam" id="PF08670">
    <property type="entry name" value="MEKHLA"/>
    <property type="match status" value="1"/>
</dbReference>
<accession>A0ABP9NNE1</accession>
<protein>
    <submittedName>
        <fullName evidence="2">MEKHLA domain-containing protein</fullName>
    </submittedName>
</protein>
<dbReference type="Gene3D" id="3.30.450.20">
    <property type="entry name" value="PAS domain"/>
    <property type="match status" value="1"/>
</dbReference>
<evidence type="ECO:0000313" key="2">
    <source>
        <dbReference type="EMBL" id="GAA5125892.1"/>
    </source>
</evidence>
<dbReference type="SUPFAM" id="SSF55785">
    <property type="entry name" value="PYP-like sensor domain (PAS domain)"/>
    <property type="match status" value="1"/>
</dbReference>
<gene>
    <name evidence="2" type="ORF">GCM10023320_40930</name>
</gene>
<dbReference type="InterPro" id="IPR013978">
    <property type="entry name" value="MEKHLA"/>
</dbReference>
<reference evidence="3" key="1">
    <citation type="journal article" date="2019" name="Int. J. Syst. Evol. Microbiol.">
        <title>The Global Catalogue of Microorganisms (GCM) 10K type strain sequencing project: providing services to taxonomists for standard genome sequencing and annotation.</title>
        <authorList>
            <consortium name="The Broad Institute Genomics Platform"/>
            <consortium name="The Broad Institute Genome Sequencing Center for Infectious Disease"/>
            <person name="Wu L."/>
            <person name="Ma J."/>
        </authorList>
    </citation>
    <scope>NUCLEOTIDE SEQUENCE [LARGE SCALE GENOMIC DNA]</scope>
    <source>
        <strain evidence="3">JCM 18302</strain>
    </source>
</reference>